<dbReference type="EMBL" id="CP007457">
    <property type="protein sequence ID" value="AIZ16698.1"/>
    <property type="molecule type" value="Genomic_DNA"/>
</dbReference>
<accession>A0A0A7I8V9</accession>
<evidence type="ECO:0000313" key="2">
    <source>
        <dbReference type="Proteomes" id="UP000030636"/>
    </source>
</evidence>
<dbReference type="HOGENOM" id="CLU_2491578_0_0_11"/>
<gene>
    <name evidence="1" type="ORF">AH67_07060</name>
</gene>
<proteinExistence type="predicted"/>
<protein>
    <submittedName>
        <fullName evidence="1">Uncharacterized protein</fullName>
    </submittedName>
</protein>
<name>A0A0A7I8V9_9BIFI</name>
<dbReference type="KEGG" id="bpsp:AH67_07060"/>
<dbReference type="Proteomes" id="UP000030636">
    <property type="component" value="Chromosome"/>
</dbReference>
<reference evidence="1 2" key="1">
    <citation type="journal article" date="2015" name="Genome Announc.">
        <title>Bifidobacterium pseudolongum Strain PV8-2, Isolated from a Stool Sample of an Anemic Kenyan Infant.</title>
        <authorList>
            <person name="Vazquez-Gutierrez P."/>
            <person name="Lacroix C."/>
            <person name="Chassard C."/>
            <person name="Klumpp J."/>
            <person name="Stevens M.J."/>
            <person name="Jans C."/>
        </authorList>
    </citation>
    <scope>NUCLEOTIDE SEQUENCE [LARGE SCALE GENOMIC DNA]</scope>
    <source>
        <strain evidence="1 2">PV8-2</strain>
    </source>
</reference>
<evidence type="ECO:0000313" key="1">
    <source>
        <dbReference type="EMBL" id="AIZ16698.1"/>
    </source>
</evidence>
<keyword evidence="2" id="KW-1185">Reference proteome</keyword>
<organism evidence="1 2">
    <name type="scientific">Bifidobacterium pseudolongum PV8-2</name>
    <dbReference type="NCBI Taxonomy" id="1447715"/>
    <lineage>
        <taxon>Bacteria</taxon>
        <taxon>Bacillati</taxon>
        <taxon>Actinomycetota</taxon>
        <taxon>Actinomycetes</taxon>
        <taxon>Bifidobacteriales</taxon>
        <taxon>Bifidobacteriaceae</taxon>
        <taxon>Bifidobacterium</taxon>
    </lineage>
</organism>
<sequence>MHMNIQYSEHTSSLAQTRQTTIAQRVRSLNADMRILRQLLHTQVPVIHRLTHTACDSLRSWQIIHMHHWTMYCISICRHIIVLAQIQRRVHVSAPSANMIVRNFS</sequence>
<dbReference type="AlphaFoldDB" id="A0A0A7I8V9"/>